<evidence type="ECO:0000256" key="1">
    <source>
        <dbReference type="SAM" id="MobiDB-lite"/>
    </source>
</evidence>
<dbReference type="GeneID" id="64604570"/>
<gene>
    <name evidence="2" type="ORF">HD556DRAFT_507640</name>
</gene>
<keyword evidence="3" id="KW-1185">Reference proteome</keyword>
<evidence type="ECO:0000313" key="3">
    <source>
        <dbReference type="Proteomes" id="UP000719766"/>
    </source>
</evidence>
<organism evidence="2 3">
    <name type="scientific">Suillus plorans</name>
    <dbReference type="NCBI Taxonomy" id="116603"/>
    <lineage>
        <taxon>Eukaryota</taxon>
        <taxon>Fungi</taxon>
        <taxon>Dikarya</taxon>
        <taxon>Basidiomycota</taxon>
        <taxon>Agaricomycotina</taxon>
        <taxon>Agaricomycetes</taxon>
        <taxon>Agaricomycetidae</taxon>
        <taxon>Boletales</taxon>
        <taxon>Suillineae</taxon>
        <taxon>Suillaceae</taxon>
        <taxon>Suillus</taxon>
    </lineage>
</organism>
<reference evidence="2" key="1">
    <citation type="journal article" date="2020" name="New Phytol.">
        <title>Comparative genomics reveals dynamic genome evolution in host specialist ectomycorrhizal fungi.</title>
        <authorList>
            <person name="Lofgren L.A."/>
            <person name="Nguyen N.H."/>
            <person name="Vilgalys R."/>
            <person name="Ruytinx J."/>
            <person name="Liao H.L."/>
            <person name="Branco S."/>
            <person name="Kuo A."/>
            <person name="LaButti K."/>
            <person name="Lipzen A."/>
            <person name="Andreopoulos W."/>
            <person name="Pangilinan J."/>
            <person name="Riley R."/>
            <person name="Hundley H."/>
            <person name="Na H."/>
            <person name="Barry K."/>
            <person name="Grigoriev I.V."/>
            <person name="Stajich J.E."/>
            <person name="Kennedy P.G."/>
        </authorList>
    </citation>
    <scope>NUCLEOTIDE SEQUENCE</scope>
    <source>
        <strain evidence="2">S12</strain>
    </source>
</reference>
<proteinExistence type="predicted"/>
<dbReference type="EMBL" id="JABBWE010000030">
    <property type="protein sequence ID" value="KAG1793462.1"/>
    <property type="molecule type" value="Genomic_DNA"/>
</dbReference>
<protein>
    <submittedName>
        <fullName evidence="2">Uncharacterized protein</fullName>
    </submittedName>
</protein>
<feature type="region of interest" description="Disordered" evidence="1">
    <location>
        <begin position="182"/>
        <end position="205"/>
    </location>
</feature>
<dbReference type="RefSeq" id="XP_041159887.1">
    <property type="nucleotide sequence ID" value="XM_041310806.1"/>
</dbReference>
<comment type="caution">
    <text evidence="2">The sequence shown here is derived from an EMBL/GenBank/DDBJ whole genome shotgun (WGS) entry which is preliminary data.</text>
</comment>
<dbReference type="AlphaFoldDB" id="A0A9P7AP85"/>
<evidence type="ECO:0000313" key="2">
    <source>
        <dbReference type="EMBL" id="KAG1793462.1"/>
    </source>
</evidence>
<sequence length="205" mass="23580">MASMVLNQMITLELVFLIATIKIRFTKDFYSDPRIASASSPLSTQVMTRSKVFTKDFMDKGKSSLTWQWTRPRLLVMHVARQPCIRPARRDRDSRTNQGTSTLLNPKSELGLAYHNTYELEPKWQRSRTALLSAERQQRLGRIRDGFRRSTALNNLVLISVRSDSSSFHWLLSLTYSCKKHPRSTGSVEDQHVHTDEQPTPEQGT</sequence>
<dbReference type="Proteomes" id="UP000719766">
    <property type="component" value="Unassembled WGS sequence"/>
</dbReference>
<accession>A0A9P7AP85</accession>
<name>A0A9P7AP85_9AGAM</name>